<name>A0A8S5PKR9_9CAUD</name>
<reference evidence="1" key="1">
    <citation type="journal article" date="2021" name="Proc. Natl. Acad. Sci. U.S.A.">
        <title>A Catalog of Tens of Thousands of Viruses from Human Metagenomes Reveals Hidden Associations with Chronic Diseases.</title>
        <authorList>
            <person name="Tisza M.J."/>
            <person name="Buck C.B."/>
        </authorList>
    </citation>
    <scope>NUCLEOTIDE SEQUENCE</scope>
    <source>
        <strain evidence="1">CtjBn3</strain>
    </source>
</reference>
<evidence type="ECO:0000313" key="1">
    <source>
        <dbReference type="EMBL" id="DAE07783.1"/>
    </source>
</evidence>
<keyword evidence="1" id="KW-0238">DNA-binding</keyword>
<accession>A0A8S5PKR9</accession>
<dbReference type="GO" id="GO:0003677">
    <property type="term" value="F:DNA binding"/>
    <property type="evidence" value="ECO:0007669"/>
    <property type="project" value="UniProtKB-KW"/>
</dbReference>
<proteinExistence type="predicted"/>
<dbReference type="EMBL" id="BK015456">
    <property type="protein sequence ID" value="DAE07783.1"/>
    <property type="molecule type" value="Genomic_DNA"/>
</dbReference>
<protein>
    <submittedName>
        <fullName evidence="1">DNA repair protein RadA, recombination, DNA-binding protein, Lon-protease</fullName>
    </submittedName>
</protein>
<sequence>MTKTKLKKCPVCGAVMWHFANESRCLECAAWEAQDEKERARIRTLARAAYHAEHGEPLSLGEATAMANALGVTYGQYSLMLSKQKRNVAIK</sequence>
<organism evidence="1">
    <name type="scientific">Siphoviridae sp. ctjBn3</name>
    <dbReference type="NCBI Taxonomy" id="2825630"/>
    <lineage>
        <taxon>Viruses</taxon>
        <taxon>Duplodnaviria</taxon>
        <taxon>Heunggongvirae</taxon>
        <taxon>Uroviricota</taxon>
        <taxon>Caudoviricetes</taxon>
    </lineage>
</organism>